<accession>A0ABP5ZPZ4</accession>
<keyword evidence="5 10" id="KW-0418">Kinase</keyword>
<keyword evidence="8" id="KW-0472">Membrane</keyword>
<keyword evidence="8" id="KW-1133">Transmembrane helix</keyword>
<evidence type="ECO:0000256" key="7">
    <source>
        <dbReference type="SAM" id="MobiDB-lite"/>
    </source>
</evidence>
<evidence type="ECO:0000313" key="11">
    <source>
        <dbReference type="Proteomes" id="UP001501777"/>
    </source>
</evidence>
<evidence type="ECO:0000256" key="1">
    <source>
        <dbReference type="ARBA" id="ARBA00012513"/>
    </source>
</evidence>
<dbReference type="InterPro" id="IPR000719">
    <property type="entry name" value="Prot_kinase_dom"/>
</dbReference>
<evidence type="ECO:0000256" key="4">
    <source>
        <dbReference type="ARBA" id="ARBA00022741"/>
    </source>
</evidence>
<dbReference type="InterPro" id="IPR008271">
    <property type="entry name" value="Ser/Thr_kinase_AS"/>
</dbReference>
<protein>
    <recommendedName>
        <fullName evidence="1">non-specific serine/threonine protein kinase</fullName>
        <ecNumber evidence="1">2.7.11.1</ecNumber>
    </recommendedName>
</protein>
<dbReference type="Proteomes" id="UP001501777">
    <property type="component" value="Unassembled WGS sequence"/>
</dbReference>
<evidence type="ECO:0000256" key="8">
    <source>
        <dbReference type="SAM" id="Phobius"/>
    </source>
</evidence>
<keyword evidence="11" id="KW-1185">Reference proteome</keyword>
<keyword evidence="2" id="KW-0723">Serine/threonine-protein kinase</keyword>
<feature type="region of interest" description="Disordered" evidence="7">
    <location>
        <begin position="277"/>
        <end position="366"/>
    </location>
</feature>
<keyword evidence="4" id="KW-0547">Nucleotide-binding</keyword>
<evidence type="ECO:0000256" key="5">
    <source>
        <dbReference type="ARBA" id="ARBA00022777"/>
    </source>
</evidence>
<name>A0ABP5ZPZ4_STRLO</name>
<gene>
    <name evidence="10" type="ORF">GCM10010276_51700</name>
</gene>
<feature type="domain" description="Protein kinase" evidence="9">
    <location>
        <begin position="9"/>
        <end position="270"/>
    </location>
</feature>
<evidence type="ECO:0000313" key="10">
    <source>
        <dbReference type="EMBL" id="GAA2502361.1"/>
    </source>
</evidence>
<dbReference type="CDD" id="cd14014">
    <property type="entry name" value="STKc_PknB_like"/>
    <property type="match status" value="1"/>
</dbReference>
<evidence type="ECO:0000256" key="6">
    <source>
        <dbReference type="ARBA" id="ARBA00022840"/>
    </source>
</evidence>
<feature type="compositionally biased region" description="Acidic residues" evidence="7">
    <location>
        <begin position="280"/>
        <end position="293"/>
    </location>
</feature>
<proteinExistence type="predicted"/>
<dbReference type="Pfam" id="PF00069">
    <property type="entry name" value="Pkinase"/>
    <property type="match status" value="1"/>
</dbReference>
<dbReference type="InterPro" id="IPR011009">
    <property type="entry name" value="Kinase-like_dom_sf"/>
</dbReference>
<dbReference type="EC" id="2.7.11.1" evidence="1"/>
<comment type="caution">
    <text evidence="10">The sequence shown here is derived from an EMBL/GenBank/DDBJ whole genome shotgun (WGS) entry which is preliminary data.</text>
</comment>
<dbReference type="PROSITE" id="PS50011">
    <property type="entry name" value="PROTEIN_KINASE_DOM"/>
    <property type="match status" value="1"/>
</dbReference>
<dbReference type="PROSITE" id="PS00108">
    <property type="entry name" value="PROTEIN_KINASE_ST"/>
    <property type="match status" value="1"/>
</dbReference>
<organism evidence="10 11">
    <name type="scientific">Streptomyces longisporus</name>
    <dbReference type="NCBI Taxonomy" id="1948"/>
    <lineage>
        <taxon>Bacteria</taxon>
        <taxon>Bacillati</taxon>
        <taxon>Actinomycetota</taxon>
        <taxon>Actinomycetes</taxon>
        <taxon>Kitasatosporales</taxon>
        <taxon>Streptomycetaceae</taxon>
        <taxon>Streptomyces</taxon>
    </lineage>
</organism>
<evidence type="ECO:0000259" key="9">
    <source>
        <dbReference type="PROSITE" id="PS50011"/>
    </source>
</evidence>
<keyword evidence="3" id="KW-0808">Transferase</keyword>
<evidence type="ECO:0000256" key="3">
    <source>
        <dbReference type="ARBA" id="ARBA00022679"/>
    </source>
</evidence>
<evidence type="ECO:0000256" key="2">
    <source>
        <dbReference type="ARBA" id="ARBA00022527"/>
    </source>
</evidence>
<feature type="region of interest" description="Disordered" evidence="7">
    <location>
        <begin position="392"/>
        <end position="413"/>
    </location>
</feature>
<dbReference type="GO" id="GO:0016301">
    <property type="term" value="F:kinase activity"/>
    <property type="evidence" value="ECO:0007669"/>
    <property type="project" value="UniProtKB-KW"/>
</dbReference>
<feature type="transmembrane region" description="Helical" evidence="8">
    <location>
        <begin position="372"/>
        <end position="392"/>
    </location>
</feature>
<dbReference type="Gene3D" id="3.30.200.20">
    <property type="entry name" value="Phosphorylase Kinase, domain 1"/>
    <property type="match status" value="1"/>
</dbReference>
<dbReference type="RefSeq" id="WP_344402934.1">
    <property type="nucleotide sequence ID" value="NZ_BAAASG010000011.1"/>
</dbReference>
<dbReference type="SUPFAM" id="SSF56112">
    <property type="entry name" value="Protein kinase-like (PK-like)"/>
    <property type="match status" value="1"/>
</dbReference>
<dbReference type="SMART" id="SM00220">
    <property type="entry name" value="S_TKc"/>
    <property type="match status" value="1"/>
</dbReference>
<keyword evidence="6" id="KW-0067">ATP-binding</keyword>
<dbReference type="EMBL" id="BAAASG010000011">
    <property type="protein sequence ID" value="GAA2502361.1"/>
    <property type="molecule type" value="Genomic_DNA"/>
</dbReference>
<keyword evidence="8" id="KW-0812">Transmembrane</keyword>
<dbReference type="PANTHER" id="PTHR43289">
    <property type="entry name" value="MITOGEN-ACTIVATED PROTEIN KINASE KINASE KINASE 20-RELATED"/>
    <property type="match status" value="1"/>
</dbReference>
<dbReference type="PANTHER" id="PTHR43289:SF6">
    <property type="entry name" value="SERINE_THREONINE-PROTEIN KINASE NEKL-3"/>
    <property type="match status" value="1"/>
</dbReference>
<dbReference type="Gene3D" id="1.10.510.10">
    <property type="entry name" value="Transferase(Phosphotransferase) domain 1"/>
    <property type="match status" value="1"/>
</dbReference>
<feature type="compositionally biased region" description="Low complexity" evidence="7">
    <location>
        <begin position="345"/>
        <end position="359"/>
    </location>
</feature>
<reference evidence="11" key="1">
    <citation type="journal article" date="2019" name="Int. J. Syst. Evol. Microbiol.">
        <title>The Global Catalogue of Microorganisms (GCM) 10K type strain sequencing project: providing services to taxonomists for standard genome sequencing and annotation.</title>
        <authorList>
            <consortium name="The Broad Institute Genomics Platform"/>
            <consortium name="The Broad Institute Genome Sequencing Center for Infectious Disease"/>
            <person name="Wu L."/>
            <person name="Ma J."/>
        </authorList>
    </citation>
    <scope>NUCLEOTIDE SEQUENCE [LARGE SCALE GENOMIC DNA]</scope>
    <source>
        <strain evidence="11">JCM 4395</strain>
    </source>
</reference>
<sequence>MARKIGSRYTANQILGRGSAGTVWLGEGPEGPVAIKLLREDLASDQELVGRFVQERTALLGLDHPNVVSVRDLVVDGNDLALVMDLVRGTDLRTRLDRERRLAPAAAVAIVADVADGLAAAHAAGVVHRDVKPENVLLDMQGPLGPGGSHPALLTDFGVAKLIDSPRRTRATKIIGTPDYLAPEIVEGLPPRAAVDIYALATVLYELLAGFTPFGGGHPGAVLRRHVTETVVPLPGIPDELWQLLVQCLAKAPASRLRASELGARLRELLPLVAGMPPLDVDEPDTEPADEPEPAAGEAVTPARERVRRGAVPLVPGAKPADSNRDTHTSMRVPAPDELAGGARGTARVPRPAGAPRPGSARHRAVTRRRRMVLGAAAALLVAAAGVGTWLATSGDDAGATPQDSKHSAPASP</sequence>